<sequence length="54" mass="6294">MFDSLIAMQKLRDVAASLQNEDQVQQQLGLTEDEEAFYEILAKHPRARQDFELI</sequence>
<dbReference type="AlphaFoldDB" id="A0A512ASA8"/>
<evidence type="ECO:0000313" key="3">
    <source>
        <dbReference type="Proteomes" id="UP000321532"/>
    </source>
</evidence>
<evidence type="ECO:0000313" key="2">
    <source>
        <dbReference type="EMBL" id="GEO02596.1"/>
    </source>
</evidence>
<dbReference type="Proteomes" id="UP000321532">
    <property type="component" value="Unassembled WGS sequence"/>
</dbReference>
<feature type="domain" description="Type I restriction enzyme HindI endonuclease subunit-like C-terminal" evidence="1">
    <location>
        <begin position="7"/>
        <end position="49"/>
    </location>
</feature>
<keyword evidence="3" id="KW-1185">Reference proteome</keyword>
<proteinExistence type="predicted"/>
<protein>
    <recommendedName>
        <fullName evidence="1">Type I restriction enzyme HindI endonuclease subunit-like C-terminal domain-containing protein</fullName>
    </recommendedName>
</protein>
<organism evidence="2 3">
    <name type="scientific">Adhaeribacter aerolatus</name>
    <dbReference type="NCBI Taxonomy" id="670289"/>
    <lineage>
        <taxon>Bacteria</taxon>
        <taxon>Pseudomonadati</taxon>
        <taxon>Bacteroidota</taxon>
        <taxon>Cytophagia</taxon>
        <taxon>Cytophagales</taxon>
        <taxon>Hymenobacteraceae</taxon>
        <taxon>Adhaeribacter</taxon>
    </lineage>
</organism>
<gene>
    <name evidence="2" type="ORF">AAE02nite_02600</name>
</gene>
<accession>A0A512ASA8</accession>
<reference evidence="2 3" key="1">
    <citation type="submission" date="2019-07" db="EMBL/GenBank/DDBJ databases">
        <title>Whole genome shotgun sequence of Adhaeribacter aerolatus NBRC 106133.</title>
        <authorList>
            <person name="Hosoyama A."/>
            <person name="Uohara A."/>
            <person name="Ohji S."/>
            <person name="Ichikawa N."/>
        </authorList>
    </citation>
    <scope>NUCLEOTIDE SEQUENCE [LARGE SCALE GENOMIC DNA]</scope>
    <source>
        <strain evidence="2 3">NBRC 106133</strain>
    </source>
</reference>
<dbReference type="Pfam" id="PF11867">
    <property type="entry name" value="T1RH-like_C"/>
    <property type="match status" value="1"/>
</dbReference>
<dbReference type="InterPro" id="IPR021810">
    <property type="entry name" value="T1RH-like_C"/>
</dbReference>
<name>A0A512ASA8_9BACT</name>
<comment type="caution">
    <text evidence="2">The sequence shown here is derived from an EMBL/GenBank/DDBJ whole genome shotgun (WGS) entry which is preliminary data.</text>
</comment>
<evidence type="ECO:0000259" key="1">
    <source>
        <dbReference type="Pfam" id="PF11867"/>
    </source>
</evidence>
<dbReference type="EMBL" id="BJYS01000001">
    <property type="protein sequence ID" value="GEO02596.1"/>
    <property type="molecule type" value="Genomic_DNA"/>
</dbReference>